<comment type="caution">
    <text evidence="1">The sequence shown here is derived from an EMBL/GenBank/DDBJ whole genome shotgun (WGS) entry which is preliminary data.</text>
</comment>
<gene>
    <name evidence="1" type="ORF">CQ13_37405</name>
</gene>
<organism evidence="1 2">
    <name type="scientific">Bradyrhizobium retamae</name>
    <dbReference type="NCBI Taxonomy" id="1300035"/>
    <lineage>
        <taxon>Bacteria</taxon>
        <taxon>Pseudomonadati</taxon>
        <taxon>Pseudomonadota</taxon>
        <taxon>Alphaproteobacteria</taxon>
        <taxon>Hyphomicrobiales</taxon>
        <taxon>Nitrobacteraceae</taxon>
        <taxon>Bradyrhizobium</taxon>
    </lineage>
</organism>
<dbReference type="AlphaFoldDB" id="A0A0R3M457"/>
<evidence type="ECO:0000313" key="2">
    <source>
        <dbReference type="Proteomes" id="UP000052023"/>
    </source>
</evidence>
<sequence length="62" mass="6682">MLICLQINEQIISCSSIIWEGGPHRGLTEIKPDDEIDAILDIAEDRRAGSANLNMSISGVSA</sequence>
<dbReference type="EMBL" id="LLYA01000227">
    <property type="protein sequence ID" value="KRR15060.1"/>
    <property type="molecule type" value="Genomic_DNA"/>
</dbReference>
<keyword evidence="2" id="KW-1185">Reference proteome</keyword>
<accession>A0A0R3M457</accession>
<name>A0A0R3M457_9BRAD</name>
<evidence type="ECO:0000313" key="1">
    <source>
        <dbReference type="EMBL" id="KRR15060.1"/>
    </source>
</evidence>
<protein>
    <submittedName>
        <fullName evidence="1">Uncharacterized protein</fullName>
    </submittedName>
</protein>
<proteinExistence type="predicted"/>
<reference evidence="1 2" key="1">
    <citation type="submission" date="2014-03" db="EMBL/GenBank/DDBJ databases">
        <title>Bradyrhizobium valentinum sp. nov., isolated from effective nodules of Lupinus mariae-josephae, a lupine endemic of basic-lime soils in Eastern Spain.</title>
        <authorList>
            <person name="Duran D."/>
            <person name="Rey L."/>
            <person name="Navarro A."/>
            <person name="Busquets A."/>
            <person name="Imperial J."/>
            <person name="Ruiz-Argueso T."/>
        </authorList>
    </citation>
    <scope>NUCLEOTIDE SEQUENCE [LARGE SCALE GENOMIC DNA]</scope>
    <source>
        <strain evidence="1 2">Ro19</strain>
    </source>
</reference>
<dbReference type="Proteomes" id="UP000052023">
    <property type="component" value="Unassembled WGS sequence"/>
</dbReference>